<feature type="region of interest" description="Disordered" evidence="1">
    <location>
        <begin position="1"/>
        <end position="35"/>
    </location>
</feature>
<dbReference type="InParanoid" id="A0A3B5PPY7"/>
<evidence type="ECO:0000256" key="1">
    <source>
        <dbReference type="SAM" id="MobiDB-lite"/>
    </source>
</evidence>
<dbReference type="AlphaFoldDB" id="A0A3B5PPY7"/>
<accession>A0A3B5PPY7</accession>
<feature type="compositionally biased region" description="Basic and acidic residues" evidence="1">
    <location>
        <begin position="17"/>
        <end position="26"/>
    </location>
</feature>
<reference evidence="3" key="2">
    <citation type="journal article" date="2013" name="Nat. Genet.">
        <title>The genome of the platyfish, Xiphophorus maculatus, provides insights into evolutionary adaptation and several complex traits.</title>
        <authorList>
            <person name="Schartl M."/>
            <person name="Walter R.B."/>
            <person name="Shen Y."/>
            <person name="Garcia T."/>
            <person name="Catchen J."/>
            <person name="Amores A."/>
            <person name="Braasch I."/>
            <person name="Chalopin D."/>
            <person name="Volff J.N."/>
            <person name="Lesch K.P."/>
            <person name="Bisazza A."/>
            <person name="Minx P."/>
            <person name="Hillier L."/>
            <person name="Wilson R.K."/>
            <person name="Fuerstenberg S."/>
            <person name="Boore J."/>
            <person name="Searle S."/>
            <person name="Postlethwait J.H."/>
            <person name="Warren W.C."/>
        </authorList>
    </citation>
    <scope>NUCLEOTIDE SEQUENCE [LARGE SCALE GENOMIC DNA]</scope>
    <source>
        <strain evidence="3">JP 163 A</strain>
    </source>
</reference>
<dbReference type="Proteomes" id="UP000002852">
    <property type="component" value="Unassembled WGS sequence"/>
</dbReference>
<dbReference type="Ensembl" id="ENSXMAT00000039280.1">
    <property type="protein sequence ID" value="ENSXMAP00000021633.1"/>
    <property type="gene ID" value="ENSXMAG00000024116.1"/>
</dbReference>
<organism evidence="2 3">
    <name type="scientific">Xiphophorus maculatus</name>
    <name type="common">Southern platyfish</name>
    <name type="synonym">Platypoecilus maculatus</name>
    <dbReference type="NCBI Taxonomy" id="8083"/>
    <lineage>
        <taxon>Eukaryota</taxon>
        <taxon>Metazoa</taxon>
        <taxon>Chordata</taxon>
        <taxon>Craniata</taxon>
        <taxon>Vertebrata</taxon>
        <taxon>Euteleostomi</taxon>
        <taxon>Actinopterygii</taxon>
        <taxon>Neopterygii</taxon>
        <taxon>Teleostei</taxon>
        <taxon>Neoteleostei</taxon>
        <taxon>Acanthomorphata</taxon>
        <taxon>Ovalentaria</taxon>
        <taxon>Atherinomorphae</taxon>
        <taxon>Cyprinodontiformes</taxon>
        <taxon>Poeciliidae</taxon>
        <taxon>Poeciliinae</taxon>
        <taxon>Xiphophorus</taxon>
    </lineage>
</organism>
<reference evidence="2" key="3">
    <citation type="submission" date="2025-08" db="UniProtKB">
        <authorList>
            <consortium name="Ensembl"/>
        </authorList>
    </citation>
    <scope>IDENTIFICATION</scope>
    <source>
        <strain evidence="2">JP 163 A</strain>
    </source>
</reference>
<dbReference type="GeneTree" id="ENSGT00980000202775"/>
<evidence type="ECO:0000313" key="3">
    <source>
        <dbReference type="Proteomes" id="UP000002852"/>
    </source>
</evidence>
<keyword evidence="3" id="KW-1185">Reference proteome</keyword>
<sequence length="104" mass="11529">TKVNNFNPESGFYDPAETLREPRGREASVPTTTSASRARWTLKGYPALQEAMVCSQSATKEGQDNNLSLLANVAYKIYACKQLLCLLSVESWMLCQGKFCLIFG</sequence>
<reference evidence="3" key="1">
    <citation type="submission" date="2012-01" db="EMBL/GenBank/DDBJ databases">
        <authorList>
            <person name="Walter R."/>
            <person name="Schartl M."/>
            <person name="Warren W."/>
        </authorList>
    </citation>
    <scope>NUCLEOTIDE SEQUENCE [LARGE SCALE GENOMIC DNA]</scope>
    <source>
        <strain evidence="3">JP 163 A</strain>
    </source>
</reference>
<evidence type="ECO:0000313" key="2">
    <source>
        <dbReference type="Ensembl" id="ENSXMAP00000021633.1"/>
    </source>
</evidence>
<protein>
    <submittedName>
        <fullName evidence="2">Uncharacterized protein</fullName>
    </submittedName>
</protein>
<proteinExistence type="predicted"/>
<name>A0A3B5PPY7_XIPMA</name>
<reference evidence="2" key="4">
    <citation type="submission" date="2025-09" db="UniProtKB">
        <authorList>
            <consortium name="Ensembl"/>
        </authorList>
    </citation>
    <scope>IDENTIFICATION</scope>
    <source>
        <strain evidence="2">JP 163 A</strain>
    </source>
</reference>